<evidence type="ECO:0000259" key="5">
    <source>
        <dbReference type="PROSITE" id="PS51034"/>
    </source>
</evidence>
<evidence type="ECO:0000259" key="4">
    <source>
        <dbReference type="PROSITE" id="PS50287"/>
    </source>
</evidence>
<feature type="region of interest" description="Disordered" evidence="3">
    <location>
        <begin position="675"/>
        <end position="698"/>
    </location>
</feature>
<dbReference type="PANTHER" id="PTHR48071:SF18">
    <property type="entry name" value="DELETED IN MALIGNANT BRAIN TUMORS 1 PROTEIN-RELATED"/>
    <property type="match status" value="1"/>
</dbReference>
<evidence type="ECO:0000313" key="6">
    <source>
        <dbReference type="EMBL" id="KAK7497043.1"/>
    </source>
</evidence>
<organism evidence="6 7">
    <name type="scientific">Batillaria attramentaria</name>
    <dbReference type="NCBI Taxonomy" id="370345"/>
    <lineage>
        <taxon>Eukaryota</taxon>
        <taxon>Metazoa</taxon>
        <taxon>Spiralia</taxon>
        <taxon>Lophotrochozoa</taxon>
        <taxon>Mollusca</taxon>
        <taxon>Gastropoda</taxon>
        <taxon>Caenogastropoda</taxon>
        <taxon>Sorbeoconcha</taxon>
        <taxon>Cerithioidea</taxon>
        <taxon>Batillariidae</taxon>
        <taxon>Batillaria</taxon>
    </lineage>
</organism>
<dbReference type="SMART" id="SM00202">
    <property type="entry name" value="SR"/>
    <property type="match status" value="2"/>
</dbReference>
<dbReference type="SUPFAM" id="SSF56487">
    <property type="entry name" value="SRCR-like"/>
    <property type="match status" value="2"/>
</dbReference>
<gene>
    <name evidence="6" type="ORF">BaRGS_00011779</name>
</gene>
<feature type="compositionally biased region" description="Basic residues" evidence="3">
    <location>
        <begin position="675"/>
        <end position="687"/>
    </location>
</feature>
<proteinExistence type="predicted"/>
<evidence type="ECO:0000256" key="1">
    <source>
        <dbReference type="ARBA" id="ARBA00023157"/>
    </source>
</evidence>
<protein>
    <submittedName>
        <fullName evidence="6">Uncharacterized protein</fullName>
    </submittedName>
</protein>
<keyword evidence="7" id="KW-1185">Reference proteome</keyword>
<dbReference type="Gene3D" id="3.10.250.10">
    <property type="entry name" value="SRCR-like domain"/>
    <property type="match status" value="2"/>
</dbReference>
<dbReference type="Gene3D" id="2.60.40.4100">
    <property type="entry name" value="Zona pellucida, ZP-C domain"/>
    <property type="match status" value="1"/>
</dbReference>
<dbReference type="PROSITE" id="PS51034">
    <property type="entry name" value="ZP_2"/>
    <property type="match status" value="1"/>
</dbReference>
<evidence type="ECO:0000313" key="7">
    <source>
        <dbReference type="Proteomes" id="UP001519460"/>
    </source>
</evidence>
<feature type="compositionally biased region" description="Basic and acidic residues" evidence="3">
    <location>
        <begin position="688"/>
        <end position="697"/>
    </location>
</feature>
<dbReference type="PROSITE" id="PS50287">
    <property type="entry name" value="SRCR_2"/>
    <property type="match status" value="2"/>
</dbReference>
<feature type="disulfide bond" evidence="2">
    <location>
        <begin position="378"/>
        <end position="388"/>
    </location>
</feature>
<dbReference type="PRINTS" id="PR00258">
    <property type="entry name" value="SPERACTRCPTR"/>
</dbReference>
<dbReference type="Pfam" id="PF00530">
    <property type="entry name" value="SRCR"/>
    <property type="match status" value="2"/>
</dbReference>
<dbReference type="PANTHER" id="PTHR48071">
    <property type="entry name" value="SRCR DOMAIN-CONTAINING PROTEIN"/>
    <property type="match status" value="1"/>
</dbReference>
<dbReference type="Proteomes" id="UP001519460">
    <property type="component" value="Unassembled WGS sequence"/>
</dbReference>
<reference evidence="6 7" key="1">
    <citation type="journal article" date="2023" name="Sci. Data">
        <title>Genome assembly of the Korean intertidal mud-creeper Batillaria attramentaria.</title>
        <authorList>
            <person name="Patra A.K."/>
            <person name="Ho P.T."/>
            <person name="Jun S."/>
            <person name="Lee S.J."/>
            <person name="Kim Y."/>
            <person name="Won Y.J."/>
        </authorList>
    </citation>
    <scope>NUCLEOTIDE SEQUENCE [LARGE SCALE GENOMIC DNA]</scope>
    <source>
        <strain evidence="6">Wonlab-2016</strain>
    </source>
</reference>
<dbReference type="InterPro" id="IPR042235">
    <property type="entry name" value="ZP-C_dom"/>
</dbReference>
<feature type="domain" description="ZP" evidence="5">
    <location>
        <begin position="422"/>
        <end position="677"/>
    </location>
</feature>
<name>A0ABD0LCR6_9CAEN</name>
<accession>A0ABD0LCR6</accession>
<feature type="domain" description="SRCR" evidence="4">
    <location>
        <begin position="210"/>
        <end position="271"/>
    </location>
</feature>
<dbReference type="EMBL" id="JACVVK020000062">
    <property type="protein sequence ID" value="KAK7497043.1"/>
    <property type="molecule type" value="Genomic_DNA"/>
</dbReference>
<dbReference type="InterPro" id="IPR001190">
    <property type="entry name" value="SRCR"/>
</dbReference>
<dbReference type="AlphaFoldDB" id="A0ABD0LCR6"/>
<feature type="domain" description="SRCR" evidence="4">
    <location>
        <begin position="300"/>
        <end position="407"/>
    </location>
</feature>
<dbReference type="InterPro" id="IPR036772">
    <property type="entry name" value="SRCR-like_dom_sf"/>
</dbReference>
<evidence type="ECO:0000256" key="2">
    <source>
        <dbReference type="PROSITE-ProRule" id="PRU00196"/>
    </source>
</evidence>
<keyword evidence="1 2" id="KW-1015">Disulfide bond</keyword>
<dbReference type="SMART" id="SM00241">
    <property type="entry name" value="ZP"/>
    <property type="match status" value="1"/>
</dbReference>
<evidence type="ECO:0000256" key="3">
    <source>
        <dbReference type="SAM" id="MobiDB-lite"/>
    </source>
</evidence>
<dbReference type="Pfam" id="PF00100">
    <property type="entry name" value="Zona_pellucida"/>
    <property type="match status" value="1"/>
</dbReference>
<dbReference type="InterPro" id="IPR001507">
    <property type="entry name" value="ZP_dom"/>
</dbReference>
<dbReference type="InterPro" id="IPR055355">
    <property type="entry name" value="ZP-C"/>
</dbReference>
<comment type="caution">
    <text evidence="2">Lacks conserved residue(s) required for the propagation of feature annotation.</text>
</comment>
<feature type="region of interest" description="Disordered" evidence="3">
    <location>
        <begin position="133"/>
        <end position="160"/>
    </location>
</feature>
<comment type="caution">
    <text evidence="6">The sequence shown here is derived from an EMBL/GenBank/DDBJ whole genome shotgun (WGS) entry which is preliminary data.</text>
</comment>
<feature type="disulfide bond" evidence="2">
    <location>
        <begin position="238"/>
        <end position="248"/>
    </location>
</feature>
<sequence length="733" mass="80936">MIGMTTKNPFRLSATEFLVSQRRPLSLLVYRGTFVLQYTEVKAVNVLVLDPLGDCPAGSAVCATGAWNQARCCELDTFIRYIYTCVLSRWVRRECWSIAKPVSLQLVVTVCCSSVGWGKVVSEVAQLAHHWHHDRKREGSSPVGDKLPVVSSSSGDKERQSDILGLVSTDNIDYISVRSGSHTRAARIQPILNDGHQYRVLLDMSSSHDQRGFRGGVAFTGAYFGQGTGAIHLDDVDCTGYEADINLCRVGVQQEGRPNCKHSEDAGVMCGPNAPSPATPVPSPVLLPSGCSTGTPQPRVKLMSVNDTIHNESGLVVVDLNGSGNYGYVCDDGWDRNAAIVVCRELCYTNHKDAQPGWRGLLSAVPGTRDIKMDDVVCQGNEMSLFNCTYNTSHDCNLNELAAVTCGPEKHMINEVPDPDLICLEDSMVVEFDKSRNPMIDALSIKLPANSSKSPDCVVSPVVNTTHISITMTYEKCADFSQNETFFHYNASLDLVNVKAATLIKGDVQTNFDYSVDLHCHLLRIYNRSREVEDMKKQELVRVDESEYDVVMKMYSDDTFRTPIAKGSILVNPGAWTNVGLELRTTDTDLKLVVRDCHAVADPAQPAAPQKNLIVDKCPVNDSSLAVSVYPLSPMLWGFRFVPFSFAGYDNVTIQCSTIVCRKSEVSKTCDRSCKNKKPITRRKRKSERQPRSDMQRARLTLSSSRYIRLEGYAVSPQQKPARIVVSTMTSSP</sequence>